<proteinExistence type="predicted"/>
<evidence type="ECO:0000259" key="1">
    <source>
        <dbReference type="Pfam" id="PF03288"/>
    </source>
</evidence>
<dbReference type="InterPro" id="IPR004968">
    <property type="entry name" value="DNA_primase/NTPase_C"/>
</dbReference>
<gene>
    <name evidence="2" type="ORF">MF626_003013</name>
</gene>
<accession>A0AAE9IAX8</accession>
<dbReference type="AlphaFoldDB" id="A0AAE9IAX8"/>
<reference evidence="2" key="1">
    <citation type="submission" date="2022-11" db="EMBL/GenBank/DDBJ databases">
        <authorList>
            <person name="Vasilchenko N.G."/>
            <person name="Prazdnova E.V."/>
            <person name="Gorovtsov A.V."/>
            <person name="Chistyakov V.A."/>
            <person name="Pak M.L."/>
        </authorList>
    </citation>
    <scope>NUCLEOTIDE SEQUENCE</scope>
    <source>
        <strain evidence="2">R 4.5</strain>
    </source>
</reference>
<keyword evidence="2" id="KW-0238">DNA-binding</keyword>
<organism evidence="2 3">
    <name type="scientific">Paenibacillus polymyxa</name>
    <name type="common">Bacillus polymyxa</name>
    <dbReference type="NCBI Taxonomy" id="1406"/>
    <lineage>
        <taxon>Bacteria</taxon>
        <taxon>Bacillati</taxon>
        <taxon>Bacillota</taxon>
        <taxon>Bacilli</taxon>
        <taxon>Bacillales</taxon>
        <taxon>Paenibacillaceae</taxon>
        <taxon>Paenibacillus</taxon>
    </lineage>
</organism>
<name>A0AAE9IAX8_PAEPO</name>
<sequence>MEHNLIFTESEEATAFKQRYINELNNVSEFVRDRCHVDLVNDECKVHRKAIYPAYKHYCRDNGFKALSKQEFFVEILKMK</sequence>
<protein>
    <submittedName>
        <fullName evidence="2">Primase-like DNA-binding domain-containing protein</fullName>
    </submittedName>
</protein>
<dbReference type="RefSeq" id="WP_250259351.1">
    <property type="nucleotide sequence ID" value="NZ_CP097770.1"/>
</dbReference>
<evidence type="ECO:0000313" key="3">
    <source>
        <dbReference type="Proteomes" id="UP001055784"/>
    </source>
</evidence>
<evidence type="ECO:0000313" key="2">
    <source>
        <dbReference type="EMBL" id="URJ48737.1"/>
    </source>
</evidence>
<dbReference type="Pfam" id="PF03288">
    <property type="entry name" value="Pox_D5"/>
    <property type="match status" value="1"/>
</dbReference>
<dbReference type="EMBL" id="CP097770">
    <property type="protein sequence ID" value="URJ48737.1"/>
    <property type="molecule type" value="Genomic_DNA"/>
</dbReference>
<dbReference type="Proteomes" id="UP001055784">
    <property type="component" value="Chromosome"/>
</dbReference>
<feature type="domain" description="DNA primase/nucleoside triphosphatase C-terminal" evidence="1">
    <location>
        <begin position="25"/>
        <end position="76"/>
    </location>
</feature>
<dbReference type="GO" id="GO:0003677">
    <property type="term" value="F:DNA binding"/>
    <property type="evidence" value="ECO:0007669"/>
    <property type="project" value="UniProtKB-KW"/>
</dbReference>